<sequence length="174" mass="18853">MRGRREYSLLSTGTSSLTYNSCWLCRSRSDGYNGGQSSGLSRRENLTHRHPSSAVQTSCAWRVKPASRATTRAAHRTGAVGAYGSIVQLHCSGQVCCNSHRYRRTPIEDLSNLTTHKIQGIATIGHVARADEVLIGARGGTARSNNSAHCLFSLAHCEVKGRYGEMLLGSGDFL</sequence>
<evidence type="ECO:0000313" key="1">
    <source>
        <dbReference type="EMBL" id="OCH84552.1"/>
    </source>
</evidence>
<evidence type="ECO:0000313" key="2">
    <source>
        <dbReference type="Proteomes" id="UP000250043"/>
    </source>
</evidence>
<dbReference type="Proteomes" id="UP000250043">
    <property type="component" value="Unassembled WGS sequence"/>
</dbReference>
<gene>
    <name evidence="1" type="ORF">OBBRIDRAFT_396601</name>
</gene>
<accession>A0A8E2DF93</accession>
<proteinExistence type="predicted"/>
<name>A0A8E2DF93_9APHY</name>
<dbReference type="AlphaFoldDB" id="A0A8E2DF93"/>
<protein>
    <submittedName>
        <fullName evidence="1">Uncharacterized protein</fullName>
    </submittedName>
</protein>
<reference evidence="1 2" key="1">
    <citation type="submission" date="2016-07" db="EMBL/GenBank/DDBJ databases">
        <title>Draft genome of the white-rot fungus Obba rivulosa 3A-2.</title>
        <authorList>
            <consortium name="DOE Joint Genome Institute"/>
            <person name="Miettinen O."/>
            <person name="Riley R."/>
            <person name="Acob R."/>
            <person name="Barry K."/>
            <person name="Cullen D."/>
            <person name="De Vries R."/>
            <person name="Hainaut M."/>
            <person name="Hatakka A."/>
            <person name="Henrissat B."/>
            <person name="Hilden K."/>
            <person name="Kuo R."/>
            <person name="Labutti K."/>
            <person name="Lipzen A."/>
            <person name="Makela M.R."/>
            <person name="Sandor L."/>
            <person name="Spatafora J.W."/>
            <person name="Grigoriev I.V."/>
            <person name="Hibbett D.S."/>
        </authorList>
    </citation>
    <scope>NUCLEOTIDE SEQUENCE [LARGE SCALE GENOMIC DNA]</scope>
    <source>
        <strain evidence="1 2">3A-2</strain>
    </source>
</reference>
<dbReference type="EMBL" id="KV722660">
    <property type="protein sequence ID" value="OCH84552.1"/>
    <property type="molecule type" value="Genomic_DNA"/>
</dbReference>
<organism evidence="1 2">
    <name type="scientific">Obba rivulosa</name>
    <dbReference type="NCBI Taxonomy" id="1052685"/>
    <lineage>
        <taxon>Eukaryota</taxon>
        <taxon>Fungi</taxon>
        <taxon>Dikarya</taxon>
        <taxon>Basidiomycota</taxon>
        <taxon>Agaricomycotina</taxon>
        <taxon>Agaricomycetes</taxon>
        <taxon>Polyporales</taxon>
        <taxon>Gelatoporiaceae</taxon>
        <taxon>Obba</taxon>
    </lineage>
</organism>
<keyword evidence="2" id="KW-1185">Reference proteome</keyword>